<sequence length="397" mass="45349">MAADEVDTESWDIERDLHFLIATDEQMETELDHVCNLLIDSSSDVSVEPTTELSTVQEEMFELQRQVKVLKAKLEAAKEQVVVPREMSTWEKAARIQLFQKQQTLQENEHLREAADENNYFIAKMKSFISKKPRLSAKLTSDEWQEYRLAARASLRAAGVHAIADRQYHRLDTALINAGAWGLKENLFSVRTNTKNGGTVFSIEYVQHIKLNAPRSVVGNAAWSVYHDPEMQLQDPAGAQRTIEMIDYNTMYEMYEEQTSGGVSYHSNMVRKSYTGENRHVVLSRAVLEDALAPHMIHGNVEDESIWIVVETDETNPNQCYFTMLCNVQTDLSQITMPEQFDLDGLVEHLKKLAISMNHEGQGLISQENKNVNWNDFPPSASTFARNGKKFEQHCFK</sequence>
<organism evidence="2 3">
    <name type="scientific">Aphanomyces euteiches</name>
    <dbReference type="NCBI Taxonomy" id="100861"/>
    <lineage>
        <taxon>Eukaryota</taxon>
        <taxon>Sar</taxon>
        <taxon>Stramenopiles</taxon>
        <taxon>Oomycota</taxon>
        <taxon>Saprolegniomycetes</taxon>
        <taxon>Saprolegniales</taxon>
        <taxon>Verrucalvaceae</taxon>
        <taxon>Aphanomyces</taxon>
    </lineage>
</organism>
<feature type="coiled-coil region" evidence="1">
    <location>
        <begin position="53"/>
        <end position="80"/>
    </location>
</feature>
<evidence type="ECO:0000313" key="3">
    <source>
        <dbReference type="Proteomes" id="UP000481153"/>
    </source>
</evidence>
<dbReference type="EMBL" id="VJMJ01000090">
    <property type="protein sequence ID" value="KAF0736061.1"/>
    <property type="molecule type" value="Genomic_DNA"/>
</dbReference>
<dbReference type="AlphaFoldDB" id="A0A6G0X879"/>
<dbReference type="VEuPathDB" id="FungiDB:AeMF1_002101"/>
<dbReference type="Proteomes" id="UP000481153">
    <property type="component" value="Unassembled WGS sequence"/>
</dbReference>
<reference evidence="2 3" key="1">
    <citation type="submission" date="2019-07" db="EMBL/GenBank/DDBJ databases">
        <title>Genomics analysis of Aphanomyces spp. identifies a new class of oomycete effector associated with host adaptation.</title>
        <authorList>
            <person name="Gaulin E."/>
        </authorList>
    </citation>
    <scope>NUCLEOTIDE SEQUENCE [LARGE SCALE GENOMIC DNA]</scope>
    <source>
        <strain evidence="2 3">ATCC 201684</strain>
    </source>
</reference>
<keyword evidence="1" id="KW-0175">Coiled coil</keyword>
<evidence type="ECO:0000313" key="2">
    <source>
        <dbReference type="EMBL" id="KAF0736061.1"/>
    </source>
</evidence>
<name>A0A6G0X879_9STRA</name>
<evidence type="ECO:0008006" key="4">
    <source>
        <dbReference type="Google" id="ProtNLM"/>
    </source>
</evidence>
<protein>
    <recommendedName>
        <fullName evidence="4">START domain-containing protein</fullName>
    </recommendedName>
</protein>
<evidence type="ECO:0000256" key="1">
    <source>
        <dbReference type="SAM" id="Coils"/>
    </source>
</evidence>
<keyword evidence="3" id="KW-1185">Reference proteome</keyword>
<accession>A0A6G0X879</accession>
<comment type="caution">
    <text evidence="2">The sequence shown here is derived from an EMBL/GenBank/DDBJ whole genome shotgun (WGS) entry which is preliminary data.</text>
</comment>
<proteinExistence type="predicted"/>
<gene>
    <name evidence="2" type="ORF">Ae201684_007648</name>
</gene>